<feature type="compositionally biased region" description="Acidic residues" evidence="1">
    <location>
        <begin position="115"/>
        <end position="130"/>
    </location>
</feature>
<evidence type="ECO:0000256" key="1">
    <source>
        <dbReference type="SAM" id="MobiDB-lite"/>
    </source>
</evidence>
<feature type="compositionally biased region" description="Acidic residues" evidence="1">
    <location>
        <begin position="217"/>
        <end position="240"/>
    </location>
</feature>
<protein>
    <submittedName>
        <fullName evidence="2">Uncharacterized protein</fullName>
    </submittedName>
</protein>
<reference evidence="2 3" key="1">
    <citation type="journal article" name="Sci. Rep.">
        <title>Telomere-to-telomere assembled and centromere annotated genomes of the two main subspecies of the button mushroom Agaricus bisporus reveal especially polymorphic chromosome ends.</title>
        <authorList>
            <person name="Sonnenberg A.S.M."/>
            <person name="Sedaghat-Telgerd N."/>
            <person name="Lavrijssen B."/>
            <person name="Ohm R.A."/>
            <person name="Hendrickx P.M."/>
            <person name="Scholtmeijer K."/>
            <person name="Baars J.J.P."/>
            <person name="van Peer A."/>
        </authorList>
    </citation>
    <scope>NUCLEOTIDE SEQUENCE [LARGE SCALE GENOMIC DNA]</scope>
    <source>
        <strain evidence="2 3">H119_p4</strain>
    </source>
</reference>
<feature type="region of interest" description="Disordered" evidence="1">
    <location>
        <begin position="552"/>
        <end position="590"/>
    </location>
</feature>
<organism evidence="2 3">
    <name type="scientific">Agaricus bisporus var. burnettii</name>
    <dbReference type="NCBI Taxonomy" id="192524"/>
    <lineage>
        <taxon>Eukaryota</taxon>
        <taxon>Fungi</taxon>
        <taxon>Dikarya</taxon>
        <taxon>Basidiomycota</taxon>
        <taxon>Agaricomycotina</taxon>
        <taxon>Agaricomycetes</taxon>
        <taxon>Agaricomycetidae</taxon>
        <taxon>Agaricales</taxon>
        <taxon>Agaricineae</taxon>
        <taxon>Agaricaceae</taxon>
        <taxon>Agaricus</taxon>
    </lineage>
</organism>
<dbReference type="EMBL" id="JABXXO010000014">
    <property type="protein sequence ID" value="KAF7760750.1"/>
    <property type="molecule type" value="Genomic_DNA"/>
</dbReference>
<gene>
    <name evidence="2" type="ORF">Agabi119p4_10159</name>
</gene>
<dbReference type="Proteomes" id="UP000629468">
    <property type="component" value="Unassembled WGS sequence"/>
</dbReference>
<feature type="region of interest" description="Disordered" evidence="1">
    <location>
        <begin position="59"/>
        <end position="318"/>
    </location>
</feature>
<proteinExistence type="predicted"/>
<evidence type="ECO:0000313" key="3">
    <source>
        <dbReference type="Proteomes" id="UP000629468"/>
    </source>
</evidence>
<comment type="caution">
    <text evidence="2">The sequence shown here is derived from an EMBL/GenBank/DDBJ whole genome shotgun (WGS) entry which is preliminary data.</text>
</comment>
<feature type="region of interest" description="Disordered" evidence="1">
    <location>
        <begin position="431"/>
        <end position="480"/>
    </location>
</feature>
<feature type="compositionally biased region" description="Basic residues" evidence="1">
    <location>
        <begin position="263"/>
        <end position="287"/>
    </location>
</feature>
<feature type="compositionally biased region" description="Low complexity" evidence="1">
    <location>
        <begin position="558"/>
        <end position="584"/>
    </location>
</feature>
<feature type="compositionally biased region" description="Basic residues" evidence="1">
    <location>
        <begin position="201"/>
        <end position="211"/>
    </location>
</feature>
<name>A0A8H7EWP0_AGABI</name>
<evidence type="ECO:0000313" key="2">
    <source>
        <dbReference type="EMBL" id="KAF7760750.1"/>
    </source>
</evidence>
<feature type="compositionally biased region" description="Polar residues" evidence="1">
    <location>
        <begin position="170"/>
        <end position="191"/>
    </location>
</feature>
<sequence length="590" mass="63882">MGDFPWEIIKAETLRLIARDLGIKRSLKRDETIAFLRSVQKRGLGPALVEVLSKDIGHATSTQDDEADTSSPATPTPPTPPSARTRSKPIASPSRRTSSRKRPAQEMEPSSLTGNEDEDEDAEGETDVGMDIEPVSISASRRNAPSRNSKRVRLSDPGPPPARSTRSKGAAQNSVSAMTLRSSPRSSSTKRAAQAREKQASSKKRTSHRSRIQAPVEENEEEGEDADAEGEDDIESEEEAEKSSTGAGALAAVLTRASMQSRTPRRRGRPRKVSQKQVRVSKPRVTRPRSQPSVTSHSHSGPSADINVDSPRPKRISKPTAKAALLGASKRPMSILSKSVRPSKRSAGAALSRVRFGAGELPEGAKEVFDGVVLKKRISRGSDRDVLNGVIGYQSRGLQLDEFVANGIERQSALENGHDDAMLTSDPVLDREDASTLGGSNKENDFSFRDVSESSDGRAERVLMGEEDAEGESEHEMPLNVNPSTVMQDLSQLQHQTDQLNLNDVQRPLFPHVPRPEAPQPEAPQTQVLPVVSGFEINPFAPEPQLQFQAQVSVEFHAGPQPGSSGQQPEPQQAAETAPSEQEPVVQSVT</sequence>
<feature type="compositionally biased region" description="Polar residues" evidence="1">
    <location>
        <begin position="288"/>
        <end position="301"/>
    </location>
</feature>
<feature type="compositionally biased region" description="Low complexity" evidence="1">
    <location>
        <begin position="138"/>
        <end position="147"/>
    </location>
</feature>
<accession>A0A8H7EWP0</accession>
<feature type="compositionally biased region" description="Basic and acidic residues" evidence="1">
    <location>
        <begin position="442"/>
        <end position="464"/>
    </location>
</feature>
<dbReference type="AlphaFoldDB" id="A0A8H7EWP0"/>